<dbReference type="HOGENOM" id="CLU_3348218_0_0_5"/>
<dbReference type="STRING" id="442562.Rumeso_02210"/>
<keyword evidence="3" id="KW-1185">Reference proteome</keyword>
<proteinExistence type="predicted"/>
<comment type="caution">
    <text evidence="2">The sequence shown here is derived from an EMBL/GenBank/DDBJ whole genome shotgun (WGS) entry which is preliminary data.</text>
</comment>
<evidence type="ECO:0000313" key="2">
    <source>
        <dbReference type="EMBL" id="EYD76203.1"/>
    </source>
</evidence>
<name>A0A017HPW9_9RHOB</name>
<dbReference type="EMBL" id="AOSK01000055">
    <property type="protein sequence ID" value="EYD76203.1"/>
    <property type="molecule type" value="Genomic_DNA"/>
</dbReference>
<organism evidence="2 3">
    <name type="scientific">Rubellimicrobium mesophilum DSM 19309</name>
    <dbReference type="NCBI Taxonomy" id="442562"/>
    <lineage>
        <taxon>Bacteria</taxon>
        <taxon>Pseudomonadati</taxon>
        <taxon>Pseudomonadota</taxon>
        <taxon>Alphaproteobacteria</taxon>
        <taxon>Rhodobacterales</taxon>
        <taxon>Roseobacteraceae</taxon>
        <taxon>Rubellimicrobium</taxon>
    </lineage>
</organism>
<accession>A0A017HPW9</accession>
<dbReference type="AlphaFoldDB" id="A0A017HPW9"/>
<sequence length="37" mass="4032">MSGAAPARAGRRAQLPLPRRAATQGQGRYGRGRLRNR</sequence>
<feature type="region of interest" description="Disordered" evidence="1">
    <location>
        <begin position="1"/>
        <end position="37"/>
    </location>
</feature>
<feature type="compositionally biased region" description="Low complexity" evidence="1">
    <location>
        <begin position="1"/>
        <end position="26"/>
    </location>
</feature>
<evidence type="ECO:0000313" key="3">
    <source>
        <dbReference type="Proteomes" id="UP000019666"/>
    </source>
</evidence>
<gene>
    <name evidence="2" type="ORF">Rumeso_02210</name>
</gene>
<protein>
    <submittedName>
        <fullName evidence="2">Uncharacterized protein</fullName>
    </submittedName>
</protein>
<dbReference type="Proteomes" id="UP000019666">
    <property type="component" value="Unassembled WGS sequence"/>
</dbReference>
<reference evidence="2 3" key="1">
    <citation type="submission" date="2013-02" db="EMBL/GenBank/DDBJ databases">
        <authorList>
            <person name="Fiebig A."/>
            <person name="Goeker M."/>
            <person name="Klenk H.-P.P."/>
        </authorList>
    </citation>
    <scope>NUCLEOTIDE SEQUENCE [LARGE SCALE GENOMIC DNA]</scope>
    <source>
        <strain evidence="2 3">DSM 19309</strain>
    </source>
</reference>
<evidence type="ECO:0000256" key="1">
    <source>
        <dbReference type="SAM" id="MobiDB-lite"/>
    </source>
</evidence>